<proteinExistence type="predicted"/>
<accession>A0A6A5K965</accession>
<keyword evidence="3" id="KW-1185">Reference proteome</keyword>
<dbReference type="AlphaFoldDB" id="A0A6A5K965"/>
<feature type="chain" id="PRO_5025437883" evidence="1">
    <location>
        <begin position="26"/>
        <end position="266"/>
    </location>
</feature>
<gene>
    <name evidence="2" type="ORF">BDW02DRAFT_408660</name>
</gene>
<evidence type="ECO:0000256" key="1">
    <source>
        <dbReference type="SAM" id="SignalP"/>
    </source>
</evidence>
<sequence length="266" mass="28011">MSISRRIILVTSSVFLLLFIALSLAATIEVRQPPSNVIQINVAQAATLGDAEDLVGAEALLNGTDLDTSSRHHVTSTIPGATRVPTAMTETQEGIIGLTPLPKTSPAWSAEGVLGGPIPTPTPCIAIPVPAPQPPPSSAQIPIVALTYTGSGGPKHCRGQLLQKTYFPPPMDQWKEGTCINLPSEARCGVFFSNPGDNCEAQLFSTSDCRNTSVAYVNTVVFMPEERAVGALWNSMWVRCGVDVPETKMLDPGILGGALKRPGKGG</sequence>
<reference evidence="2" key="1">
    <citation type="submission" date="2020-01" db="EMBL/GenBank/DDBJ databases">
        <authorList>
            <consortium name="DOE Joint Genome Institute"/>
            <person name="Haridas S."/>
            <person name="Albert R."/>
            <person name="Binder M."/>
            <person name="Bloem J."/>
            <person name="Labutti K."/>
            <person name="Salamov A."/>
            <person name="Andreopoulos B."/>
            <person name="Baker S.E."/>
            <person name="Barry K."/>
            <person name="Bills G."/>
            <person name="Bluhm B.H."/>
            <person name="Cannon C."/>
            <person name="Castanera R."/>
            <person name="Culley D.E."/>
            <person name="Daum C."/>
            <person name="Ezra D."/>
            <person name="Gonzalez J.B."/>
            <person name="Henrissat B."/>
            <person name="Kuo A."/>
            <person name="Liang C."/>
            <person name="Lipzen A."/>
            <person name="Lutzoni F."/>
            <person name="Magnuson J."/>
            <person name="Mondo S."/>
            <person name="Nolan M."/>
            <person name="Ohm R."/>
            <person name="Pangilinan J."/>
            <person name="Park H.-J."/>
            <person name="Ramirez L."/>
            <person name="Alfaro M."/>
            <person name="Sun H."/>
            <person name="Tritt A."/>
            <person name="Yoshinaga Y."/>
            <person name="Zwiers L.-H."/>
            <person name="Turgeon B.G."/>
            <person name="Goodwin S.B."/>
            <person name="Spatafora J.W."/>
            <person name="Crous P.W."/>
            <person name="Grigoriev I.V."/>
        </authorList>
    </citation>
    <scope>NUCLEOTIDE SEQUENCE</scope>
    <source>
        <strain evidence="2">P77</strain>
    </source>
</reference>
<protein>
    <submittedName>
        <fullName evidence="2">Uncharacterized protein</fullName>
    </submittedName>
</protein>
<dbReference type="Proteomes" id="UP000800040">
    <property type="component" value="Unassembled WGS sequence"/>
</dbReference>
<evidence type="ECO:0000313" key="2">
    <source>
        <dbReference type="EMBL" id="KAF1832830.1"/>
    </source>
</evidence>
<feature type="signal peptide" evidence="1">
    <location>
        <begin position="1"/>
        <end position="25"/>
    </location>
</feature>
<name>A0A6A5K965_9PLEO</name>
<dbReference type="OrthoDB" id="3943581at2759"/>
<organism evidence="2 3">
    <name type="scientific">Decorospora gaudefroyi</name>
    <dbReference type="NCBI Taxonomy" id="184978"/>
    <lineage>
        <taxon>Eukaryota</taxon>
        <taxon>Fungi</taxon>
        <taxon>Dikarya</taxon>
        <taxon>Ascomycota</taxon>
        <taxon>Pezizomycotina</taxon>
        <taxon>Dothideomycetes</taxon>
        <taxon>Pleosporomycetidae</taxon>
        <taxon>Pleosporales</taxon>
        <taxon>Pleosporineae</taxon>
        <taxon>Pleosporaceae</taxon>
        <taxon>Decorospora</taxon>
    </lineage>
</organism>
<keyword evidence="1" id="KW-0732">Signal</keyword>
<evidence type="ECO:0000313" key="3">
    <source>
        <dbReference type="Proteomes" id="UP000800040"/>
    </source>
</evidence>
<dbReference type="EMBL" id="ML975330">
    <property type="protein sequence ID" value="KAF1832830.1"/>
    <property type="molecule type" value="Genomic_DNA"/>
</dbReference>